<accession>A0A3M7R6C0</accession>
<dbReference type="AlphaFoldDB" id="A0A3M7R6C0"/>
<protein>
    <submittedName>
        <fullName evidence="1">Uncharacterized protein</fullName>
    </submittedName>
</protein>
<organism evidence="1 2">
    <name type="scientific">Brachionus plicatilis</name>
    <name type="common">Marine rotifer</name>
    <name type="synonym">Brachionus muelleri</name>
    <dbReference type="NCBI Taxonomy" id="10195"/>
    <lineage>
        <taxon>Eukaryota</taxon>
        <taxon>Metazoa</taxon>
        <taxon>Spiralia</taxon>
        <taxon>Gnathifera</taxon>
        <taxon>Rotifera</taxon>
        <taxon>Eurotatoria</taxon>
        <taxon>Monogononta</taxon>
        <taxon>Pseudotrocha</taxon>
        <taxon>Ploima</taxon>
        <taxon>Brachionidae</taxon>
        <taxon>Brachionus</taxon>
    </lineage>
</organism>
<dbReference type="EMBL" id="REGN01004125">
    <property type="protein sequence ID" value="RNA18999.1"/>
    <property type="molecule type" value="Genomic_DNA"/>
</dbReference>
<evidence type="ECO:0000313" key="2">
    <source>
        <dbReference type="Proteomes" id="UP000276133"/>
    </source>
</evidence>
<comment type="caution">
    <text evidence="1">The sequence shown here is derived from an EMBL/GenBank/DDBJ whole genome shotgun (WGS) entry which is preliminary data.</text>
</comment>
<dbReference type="Proteomes" id="UP000276133">
    <property type="component" value="Unassembled WGS sequence"/>
</dbReference>
<gene>
    <name evidence="1" type="ORF">BpHYR1_030436</name>
</gene>
<proteinExistence type="predicted"/>
<keyword evidence="2" id="KW-1185">Reference proteome</keyword>
<sequence>MEKSCFIDFTSRRCAIGCEIYENFFNFPTFRSKQTVTFQFYHLNDQDKSLISTNAFKLIRRIVNHFGLSRGFVKWQQLSFGPTCLFTEKIEDINLSDVKNKGVNDIWS</sequence>
<name>A0A3M7R6C0_BRAPC</name>
<reference evidence="1 2" key="1">
    <citation type="journal article" date="2018" name="Sci. Rep.">
        <title>Genomic signatures of local adaptation to the degree of environmental predictability in rotifers.</title>
        <authorList>
            <person name="Franch-Gras L."/>
            <person name="Hahn C."/>
            <person name="Garcia-Roger E.M."/>
            <person name="Carmona M.J."/>
            <person name="Serra M."/>
            <person name="Gomez A."/>
        </authorList>
    </citation>
    <scope>NUCLEOTIDE SEQUENCE [LARGE SCALE GENOMIC DNA]</scope>
    <source>
        <strain evidence="1">HYR1</strain>
    </source>
</reference>
<evidence type="ECO:0000313" key="1">
    <source>
        <dbReference type="EMBL" id="RNA18999.1"/>
    </source>
</evidence>